<dbReference type="UniPathway" id="UPA00148"/>
<dbReference type="EC" id="6.3.1.10" evidence="10"/>
<reference evidence="10" key="1">
    <citation type="submission" date="2016-10" db="EMBL/GenBank/DDBJ databases">
        <authorList>
            <person name="de Groot N.N."/>
        </authorList>
    </citation>
    <scope>NUCLEOTIDE SEQUENCE</scope>
</reference>
<organism evidence="10">
    <name type="scientific">hydrothermal vent metagenome</name>
    <dbReference type="NCBI Taxonomy" id="652676"/>
    <lineage>
        <taxon>unclassified sequences</taxon>
        <taxon>metagenomes</taxon>
        <taxon>ecological metagenomes</taxon>
    </lineage>
</organism>
<evidence type="ECO:0000256" key="7">
    <source>
        <dbReference type="ARBA" id="ARBA00022989"/>
    </source>
</evidence>
<feature type="transmembrane region" description="Helical" evidence="9">
    <location>
        <begin position="142"/>
        <end position="163"/>
    </location>
</feature>
<dbReference type="EMBL" id="FPHI01000057">
    <property type="protein sequence ID" value="SFV70769.1"/>
    <property type="molecule type" value="Genomic_DNA"/>
</dbReference>
<dbReference type="InterPro" id="IPR004485">
    <property type="entry name" value="Cobalamin_biosynth_CobD/CbiB"/>
</dbReference>
<evidence type="ECO:0000256" key="5">
    <source>
        <dbReference type="ARBA" id="ARBA00022573"/>
    </source>
</evidence>
<comment type="subcellular location">
    <subcellularLocation>
        <location evidence="1">Cell membrane</location>
        <topology evidence="1">Multi-pass membrane protein</topology>
    </subcellularLocation>
</comment>
<dbReference type="HAMAP" id="MF_00024">
    <property type="entry name" value="CobD_CbiB"/>
    <property type="match status" value="1"/>
</dbReference>
<feature type="transmembrane region" description="Helical" evidence="9">
    <location>
        <begin position="77"/>
        <end position="97"/>
    </location>
</feature>
<proteinExistence type="inferred from homology"/>
<comment type="similarity">
    <text evidence="3">Belongs to the CobD/CbiB family.</text>
</comment>
<keyword evidence="4" id="KW-1003">Cell membrane</keyword>
<feature type="transmembrane region" description="Helical" evidence="9">
    <location>
        <begin position="45"/>
        <end position="65"/>
    </location>
</feature>
<dbReference type="AlphaFoldDB" id="A0A1W1CYB5"/>
<dbReference type="GO" id="GO:0043757">
    <property type="term" value="F:adenosylcobinamide-phosphate synthase activity"/>
    <property type="evidence" value="ECO:0007669"/>
    <property type="project" value="UniProtKB-EC"/>
</dbReference>
<sequence length="295" mass="33551">MYFDIALIAYIIDRIFGEFRFIRHPVVLMGDYIQWFEKQFYKDSIFRGVLLTLSLTSIVGAVGYCCHSTFVHIFPEYISTIILGIITSTTIASKMLYDSVKDIILHPQNIKFLVSRDTENLSDSDINKAAIETYAENLSDGVIAPLFYLILFGLWGAFVYKAVNTLDSMVGYRNKRYEKFGKFSAKVDDTFNYIPARVTAILINILFYGFNHLRLTWREGKKHESLNAGYPITAMALNLHIRLGGDTAYFGKIKPKPFFGTGRKNITKADIQNALKLQSGIDRFIVLFLGLGIIL</sequence>
<keyword evidence="8 9" id="KW-0472">Membrane</keyword>
<evidence type="ECO:0000313" key="10">
    <source>
        <dbReference type="EMBL" id="SFV70769.1"/>
    </source>
</evidence>
<dbReference type="PANTHER" id="PTHR34308:SF1">
    <property type="entry name" value="COBALAMIN BIOSYNTHESIS PROTEIN CBIB"/>
    <property type="match status" value="1"/>
</dbReference>
<keyword evidence="7 9" id="KW-1133">Transmembrane helix</keyword>
<keyword evidence="6 9" id="KW-0812">Transmembrane</keyword>
<gene>
    <name evidence="10" type="ORF">MNB_SV-3-466</name>
</gene>
<keyword evidence="10" id="KW-0436">Ligase</keyword>
<dbReference type="Pfam" id="PF03186">
    <property type="entry name" value="CobD_Cbib"/>
    <property type="match status" value="1"/>
</dbReference>
<evidence type="ECO:0000256" key="2">
    <source>
        <dbReference type="ARBA" id="ARBA00004953"/>
    </source>
</evidence>
<evidence type="ECO:0000256" key="8">
    <source>
        <dbReference type="ARBA" id="ARBA00023136"/>
    </source>
</evidence>
<evidence type="ECO:0000256" key="4">
    <source>
        <dbReference type="ARBA" id="ARBA00022475"/>
    </source>
</evidence>
<evidence type="ECO:0000256" key="1">
    <source>
        <dbReference type="ARBA" id="ARBA00004651"/>
    </source>
</evidence>
<dbReference type="GO" id="GO:0009236">
    <property type="term" value="P:cobalamin biosynthetic process"/>
    <property type="evidence" value="ECO:0007669"/>
    <property type="project" value="UniProtKB-UniPathway"/>
</dbReference>
<evidence type="ECO:0000256" key="6">
    <source>
        <dbReference type="ARBA" id="ARBA00022692"/>
    </source>
</evidence>
<accession>A0A1W1CYB5</accession>
<comment type="pathway">
    <text evidence="2">Cofactor biosynthesis; adenosylcobalamin biosynthesis.</text>
</comment>
<name>A0A1W1CYB5_9ZZZZ</name>
<dbReference type="PANTHER" id="PTHR34308">
    <property type="entry name" value="COBALAMIN BIOSYNTHESIS PROTEIN CBIB"/>
    <property type="match status" value="1"/>
</dbReference>
<protein>
    <submittedName>
        <fullName evidence="10">Adenosylcobinamide-phosphate synthase</fullName>
        <ecNumber evidence="10">6.3.1.10</ecNumber>
    </submittedName>
</protein>
<evidence type="ECO:0000256" key="9">
    <source>
        <dbReference type="SAM" id="Phobius"/>
    </source>
</evidence>
<dbReference type="GO" id="GO:0048472">
    <property type="term" value="F:threonine-phosphate decarboxylase activity"/>
    <property type="evidence" value="ECO:0007669"/>
    <property type="project" value="InterPro"/>
</dbReference>
<evidence type="ECO:0000256" key="3">
    <source>
        <dbReference type="ARBA" id="ARBA00006263"/>
    </source>
</evidence>
<keyword evidence="5" id="KW-0169">Cobalamin biosynthesis</keyword>
<dbReference type="GO" id="GO:0005886">
    <property type="term" value="C:plasma membrane"/>
    <property type="evidence" value="ECO:0007669"/>
    <property type="project" value="UniProtKB-SubCell"/>
</dbReference>
<dbReference type="NCBIfam" id="TIGR00380">
    <property type="entry name" value="cobal_cbiB"/>
    <property type="match status" value="1"/>
</dbReference>